<evidence type="ECO:0000256" key="4">
    <source>
        <dbReference type="ARBA" id="ARBA00022989"/>
    </source>
</evidence>
<dbReference type="PRINTS" id="PR00237">
    <property type="entry name" value="GPCRRHODOPSN"/>
</dbReference>
<feature type="region of interest" description="Disordered" evidence="10">
    <location>
        <begin position="309"/>
        <end position="328"/>
    </location>
</feature>
<dbReference type="KEGG" id="epa:110254665"/>
<feature type="transmembrane region" description="Helical" evidence="11">
    <location>
        <begin position="111"/>
        <end position="133"/>
    </location>
</feature>
<feature type="transmembrane region" description="Helical" evidence="11">
    <location>
        <begin position="230"/>
        <end position="252"/>
    </location>
</feature>
<organism evidence="13 14">
    <name type="scientific">Exaiptasia diaphana</name>
    <name type="common">Tropical sea anemone</name>
    <name type="synonym">Aiptasia pulchella</name>
    <dbReference type="NCBI Taxonomy" id="2652724"/>
    <lineage>
        <taxon>Eukaryota</taxon>
        <taxon>Metazoa</taxon>
        <taxon>Cnidaria</taxon>
        <taxon>Anthozoa</taxon>
        <taxon>Hexacorallia</taxon>
        <taxon>Actiniaria</taxon>
        <taxon>Aiptasiidae</taxon>
        <taxon>Exaiptasia</taxon>
    </lineage>
</organism>
<evidence type="ECO:0000256" key="3">
    <source>
        <dbReference type="ARBA" id="ARBA00022692"/>
    </source>
</evidence>
<dbReference type="PROSITE" id="PS50262">
    <property type="entry name" value="G_PROTEIN_RECEP_F1_2"/>
    <property type="match status" value="1"/>
</dbReference>
<feature type="transmembrane region" description="Helical" evidence="11">
    <location>
        <begin position="264"/>
        <end position="285"/>
    </location>
</feature>
<dbReference type="PROSITE" id="PS00237">
    <property type="entry name" value="G_PROTEIN_RECEP_F1_1"/>
    <property type="match status" value="1"/>
</dbReference>
<accession>A0A913Z003</accession>
<dbReference type="InterPro" id="IPR050569">
    <property type="entry name" value="TAAR"/>
</dbReference>
<dbReference type="EnsemblMetazoa" id="XM_028663895.1">
    <property type="protein sequence ID" value="XP_028519696.1"/>
    <property type="gene ID" value="LOC110254665"/>
</dbReference>
<keyword evidence="5 9" id="KW-0297">G-protein coupled receptor</keyword>
<sequence length="339" mass="37973">MATTNHSFPVCLFRTDTFLTVLASFAEDREFRLLATIPAAVLSPLIVCSNGLVLVSIVRATLPIKTSTISLICCLLCSDCLVGMVFLPLYATWTMKDHALRSCAITGSLLFVGWFITTISFLTIIAVSCDRYIALFHSFNYKSIVTSTRTKKLIFAICLFSAVQSSMSLHHYLALAQYVLLGCLLVFGLFVLVFAYTRIFKLVRHHHRQINSHQVVQNDRTRQTKLAITMSYVIGVTLLCYMPFGIALAVLLVQGKFSNTSFKFFHISELFFCISSLCNPVIYCIRNLEIRTAVVVLIRDMNLFDDTKQNDHHKPTSPATITLKKDPTPAQSAVMVEIS</sequence>
<evidence type="ECO:0000256" key="10">
    <source>
        <dbReference type="SAM" id="MobiDB-lite"/>
    </source>
</evidence>
<dbReference type="GO" id="GO:0005886">
    <property type="term" value="C:plasma membrane"/>
    <property type="evidence" value="ECO:0007669"/>
    <property type="project" value="UniProtKB-SubCell"/>
</dbReference>
<feature type="domain" description="G-protein coupled receptors family 1 profile" evidence="12">
    <location>
        <begin position="49"/>
        <end position="283"/>
    </location>
</feature>
<keyword evidence="8 9" id="KW-0807">Transducer</keyword>
<evidence type="ECO:0000256" key="6">
    <source>
        <dbReference type="ARBA" id="ARBA00023136"/>
    </source>
</evidence>
<feature type="transmembrane region" description="Helical" evidence="11">
    <location>
        <begin position="178"/>
        <end position="199"/>
    </location>
</feature>
<proteinExistence type="inferred from homology"/>
<feature type="transmembrane region" description="Helical" evidence="11">
    <location>
        <begin position="69"/>
        <end position="91"/>
    </location>
</feature>
<dbReference type="RefSeq" id="XP_028519696.1">
    <property type="nucleotide sequence ID" value="XM_028663895.1"/>
</dbReference>
<evidence type="ECO:0000256" key="11">
    <source>
        <dbReference type="SAM" id="Phobius"/>
    </source>
</evidence>
<evidence type="ECO:0000313" key="13">
    <source>
        <dbReference type="EnsemblMetazoa" id="XP_028519696.1"/>
    </source>
</evidence>
<dbReference type="InterPro" id="IPR017452">
    <property type="entry name" value="GPCR_Rhodpsn_7TM"/>
</dbReference>
<dbReference type="OrthoDB" id="5954506at2759"/>
<evidence type="ECO:0000256" key="2">
    <source>
        <dbReference type="ARBA" id="ARBA00022475"/>
    </source>
</evidence>
<evidence type="ECO:0000256" key="1">
    <source>
        <dbReference type="ARBA" id="ARBA00004651"/>
    </source>
</evidence>
<keyword evidence="14" id="KW-1185">Reference proteome</keyword>
<keyword evidence="6 11" id="KW-0472">Membrane</keyword>
<reference evidence="13" key="1">
    <citation type="submission" date="2022-11" db="UniProtKB">
        <authorList>
            <consortium name="EnsemblMetazoa"/>
        </authorList>
    </citation>
    <scope>IDENTIFICATION</scope>
</reference>
<dbReference type="Gene3D" id="1.20.1070.10">
    <property type="entry name" value="Rhodopsin 7-helix transmembrane proteins"/>
    <property type="match status" value="1"/>
</dbReference>
<keyword evidence="7 9" id="KW-0675">Receptor</keyword>
<dbReference type="AlphaFoldDB" id="A0A913Z003"/>
<evidence type="ECO:0000313" key="14">
    <source>
        <dbReference type="Proteomes" id="UP000887567"/>
    </source>
</evidence>
<keyword evidence="4 11" id="KW-1133">Transmembrane helix</keyword>
<comment type="subcellular location">
    <subcellularLocation>
        <location evidence="1">Cell membrane</location>
        <topology evidence="1">Multi-pass membrane protein</topology>
    </subcellularLocation>
</comment>
<feature type="transmembrane region" description="Helical" evidence="11">
    <location>
        <begin position="153"/>
        <end position="172"/>
    </location>
</feature>
<feature type="transmembrane region" description="Helical" evidence="11">
    <location>
        <begin position="33"/>
        <end position="57"/>
    </location>
</feature>
<dbReference type="SUPFAM" id="SSF81321">
    <property type="entry name" value="Family A G protein-coupled receptor-like"/>
    <property type="match status" value="1"/>
</dbReference>
<dbReference type="GO" id="GO:0004930">
    <property type="term" value="F:G protein-coupled receptor activity"/>
    <property type="evidence" value="ECO:0007669"/>
    <property type="project" value="UniProtKB-KW"/>
</dbReference>
<dbReference type="Pfam" id="PF00001">
    <property type="entry name" value="7tm_1"/>
    <property type="match status" value="1"/>
</dbReference>
<keyword evidence="2" id="KW-1003">Cell membrane</keyword>
<name>A0A913Z003_EXADI</name>
<protein>
    <recommendedName>
        <fullName evidence="12">G-protein coupled receptors family 1 profile domain-containing protein</fullName>
    </recommendedName>
</protein>
<dbReference type="PANTHER" id="PTHR24249:SF372">
    <property type="entry name" value="G-PROTEIN COUPLED RECEPTORS FAMILY 1 PROFILE DOMAIN-CONTAINING PROTEIN"/>
    <property type="match status" value="1"/>
</dbReference>
<dbReference type="CDD" id="cd00637">
    <property type="entry name" value="7tm_classA_rhodopsin-like"/>
    <property type="match status" value="1"/>
</dbReference>
<evidence type="ECO:0000256" key="7">
    <source>
        <dbReference type="ARBA" id="ARBA00023170"/>
    </source>
</evidence>
<comment type="similarity">
    <text evidence="9">Belongs to the G-protein coupled receptor 1 family.</text>
</comment>
<dbReference type="Proteomes" id="UP000887567">
    <property type="component" value="Unplaced"/>
</dbReference>
<keyword evidence="3 9" id="KW-0812">Transmembrane</keyword>
<dbReference type="GeneID" id="110254665"/>
<dbReference type="PANTHER" id="PTHR24249">
    <property type="entry name" value="HISTAMINE RECEPTOR-RELATED G-PROTEIN COUPLED RECEPTOR"/>
    <property type="match status" value="1"/>
</dbReference>
<evidence type="ECO:0000259" key="12">
    <source>
        <dbReference type="PROSITE" id="PS50262"/>
    </source>
</evidence>
<dbReference type="InterPro" id="IPR000276">
    <property type="entry name" value="GPCR_Rhodpsn"/>
</dbReference>
<evidence type="ECO:0000256" key="8">
    <source>
        <dbReference type="ARBA" id="ARBA00023224"/>
    </source>
</evidence>
<evidence type="ECO:0000256" key="5">
    <source>
        <dbReference type="ARBA" id="ARBA00023040"/>
    </source>
</evidence>
<evidence type="ECO:0000256" key="9">
    <source>
        <dbReference type="RuleBase" id="RU000688"/>
    </source>
</evidence>